<comment type="caution">
    <text evidence="1">The sequence shown here is derived from an EMBL/GenBank/DDBJ whole genome shotgun (WGS) entry which is preliminary data.</text>
</comment>
<protein>
    <submittedName>
        <fullName evidence="1">Uncharacterized protein</fullName>
    </submittedName>
</protein>
<evidence type="ECO:0000313" key="2">
    <source>
        <dbReference type="Proteomes" id="UP000239800"/>
    </source>
</evidence>
<sequence length="393" mass="43487">MAQASYSVIDEHINFTISDTVKSPQDYGDNGFNFESFTTGINSEYSEIGVCFYRGKFITYSSRKIGALGKKDPRTNEPFTKLFCSDVTGDWNLDRPLLFSRILNKNESLGSLTFDKSGTTVFFTKGVEGNSGVMQLYRADMSPQKLGKWENITPLPFNSESYSVETPHLAPDGKTLYFSSNMPESKGGYDIYMVTLNEDGTYGPVQPVPGDINSEADEKFPHTSVDDKFMYFSSNGHGAIGGYDAYKSRRSPDGFKLVINLGNTINTKFDEIAFVPATKKDAYITSNREGALGGYDIYKITEFVKLNQVVAGKAMNFDTGEVLAGARIRLIDTEGYEVAETTSDANGAYTLPISSFEFYTVIAEIDGYQNGVTIFNSDNVTEKFQVDVSLKQD</sequence>
<dbReference type="InterPro" id="IPR011659">
    <property type="entry name" value="WD40"/>
</dbReference>
<dbReference type="SUPFAM" id="SSF49464">
    <property type="entry name" value="Carboxypeptidase regulatory domain-like"/>
    <property type="match status" value="1"/>
</dbReference>
<dbReference type="SUPFAM" id="SSF82171">
    <property type="entry name" value="DPP6 N-terminal domain-like"/>
    <property type="match status" value="1"/>
</dbReference>
<keyword evidence="2" id="KW-1185">Reference proteome</keyword>
<dbReference type="Gene3D" id="2.60.40.1120">
    <property type="entry name" value="Carboxypeptidase-like, regulatory domain"/>
    <property type="match status" value="1"/>
</dbReference>
<proteinExistence type="predicted"/>
<reference evidence="1 2" key="1">
    <citation type="submission" date="2016-11" db="EMBL/GenBank/DDBJ databases">
        <title>Trade-off between light-utilization and light-protection in marine flavobacteria.</title>
        <authorList>
            <person name="Kumagai Y."/>
        </authorList>
    </citation>
    <scope>NUCLEOTIDE SEQUENCE [LARGE SCALE GENOMIC DNA]</scope>
    <source>
        <strain evidence="1 2">NBRC 107741</strain>
    </source>
</reference>
<dbReference type="Pfam" id="PF07676">
    <property type="entry name" value="PD40"/>
    <property type="match status" value="1"/>
</dbReference>
<dbReference type="Gene3D" id="2.120.10.30">
    <property type="entry name" value="TolB, C-terminal domain"/>
    <property type="match status" value="1"/>
</dbReference>
<accession>A0A2S7KRK8</accession>
<dbReference type="AlphaFoldDB" id="A0A2S7KRK8"/>
<dbReference type="InterPro" id="IPR008969">
    <property type="entry name" value="CarboxyPept-like_regulatory"/>
</dbReference>
<name>A0A2S7KRK8_9FLAO</name>
<evidence type="ECO:0000313" key="1">
    <source>
        <dbReference type="EMBL" id="PQB05250.1"/>
    </source>
</evidence>
<dbReference type="InterPro" id="IPR011042">
    <property type="entry name" value="6-blade_b-propeller_TolB-like"/>
</dbReference>
<dbReference type="Proteomes" id="UP000239800">
    <property type="component" value="Unassembled WGS sequence"/>
</dbReference>
<dbReference type="Pfam" id="PF13620">
    <property type="entry name" value="CarboxypepD_reg"/>
    <property type="match status" value="1"/>
</dbReference>
<gene>
    <name evidence="1" type="ORF">BST85_10410</name>
</gene>
<dbReference type="EMBL" id="MQUB01000001">
    <property type="protein sequence ID" value="PQB05250.1"/>
    <property type="molecule type" value="Genomic_DNA"/>
</dbReference>
<organism evidence="1 2">
    <name type="scientific">Aureitalea marina</name>
    <dbReference type="NCBI Taxonomy" id="930804"/>
    <lineage>
        <taxon>Bacteria</taxon>
        <taxon>Pseudomonadati</taxon>
        <taxon>Bacteroidota</taxon>
        <taxon>Flavobacteriia</taxon>
        <taxon>Flavobacteriales</taxon>
        <taxon>Flavobacteriaceae</taxon>
        <taxon>Aureitalea</taxon>
    </lineage>
</organism>